<dbReference type="InterPro" id="IPR015854">
    <property type="entry name" value="ABC_transpr_LolD-like"/>
</dbReference>
<dbReference type="PANTHER" id="PTHR24220">
    <property type="entry name" value="IMPORT ATP-BINDING PROTEIN"/>
    <property type="match status" value="1"/>
</dbReference>
<dbReference type="InterPro" id="IPR017911">
    <property type="entry name" value="MacB-like_ATP-bd"/>
</dbReference>
<dbReference type="InterPro" id="IPR003439">
    <property type="entry name" value="ABC_transporter-like_ATP-bd"/>
</dbReference>
<dbReference type="GO" id="GO:0005524">
    <property type="term" value="F:ATP binding"/>
    <property type="evidence" value="ECO:0007669"/>
    <property type="project" value="UniProtKB-KW"/>
</dbReference>
<dbReference type="InterPro" id="IPR003593">
    <property type="entry name" value="AAA+_ATPase"/>
</dbReference>
<accession>A0AAW9RE80</accession>
<keyword evidence="2" id="KW-0547">Nucleotide-binding</keyword>
<dbReference type="InterPro" id="IPR027417">
    <property type="entry name" value="P-loop_NTPase"/>
</dbReference>
<comment type="caution">
    <text evidence="5">The sequence shown here is derived from an EMBL/GenBank/DDBJ whole genome shotgun (WGS) entry which is preliminary data.</text>
</comment>
<proteinExistence type="predicted"/>
<dbReference type="PROSITE" id="PS00211">
    <property type="entry name" value="ABC_TRANSPORTER_1"/>
    <property type="match status" value="1"/>
</dbReference>
<keyword evidence="3 5" id="KW-0067">ATP-binding</keyword>
<dbReference type="InterPro" id="IPR017871">
    <property type="entry name" value="ABC_transporter-like_CS"/>
</dbReference>
<dbReference type="GO" id="GO:0022857">
    <property type="term" value="F:transmembrane transporter activity"/>
    <property type="evidence" value="ECO:0007669"/>
    <property type="project" value="TreeGrafter"/>
</dbReference>
<dbReference type="CDD" id="cd03255">
    <property type="entry name" value="ABC_MJ0796_LolCDE_FtsE"/>
    <property type="match status" value="1"/>
</dbReference>
<evidence type="ECO:0000256" key="2">
    <source>
        <dbReference type="ARBA" id="ARBA00022741"/>
    </source>
</evidence>
<dbReference type="PANTHER" id="PTHR24220:SF659">
    <property type="entry name" value="TRANSPORTER, PUTATIVE-RELATED"/>
    <property type="match status" value="1"/>
</dbReference>
<reference evidence="5 6" key="1">
    <citation type="submission" date="2024-02" db="EMBL/GenBank/DDBJ databases">
        <title>A novel Wenzhouxiangellaceae bacterium, isolated from coastal sediments.</title>
        <authorList>
            <person name="Du Z.-J."/>
            <person name="Ye Y.-Q."/>
            <person name="Zhang X.-Y."/>
        </authorList>
    </citation>
    <scope>NUCLEOTIDE SEQUENCE [LARGE SCALE GENOMIC DNA]</scope>
    <source>
        <strain evidence="5 6">CH-27</strain>
    </source>
</reference>
<evidence type="ECO:0000256" key="1">
    <source>
        <dbReference type="ARBA" id="ARBA00022448"/>
    </source>
</evidence>
<dbReference type="Proteomes" id="UP001359886">
    <property type="component" value="Unassembled WGS sequence"/>
</dbReference>
<protein>
    <submittedName>
        <fullName evidence="5">ABC transporter ATP-binding protein</fullName>
    </submittedName>
</protein>
<dbReference type="SUPFAM" id="SSF52540">
    <property type="entry name" value="P-loop containing nucleoside triphosphate hydrolases"/>
    <property type="match status" value="1"/>
</dbReference>
<dbReference type="EMBL" id="JAZHOG010000001">
    <property type="protein sequence ID" value="MEJ8566091.1"/>
    <property type="molecule type" value="Genomic_DNA"/>
</dbReference>
<evidence type="ECO:0000259" key="4">
    <source>
        <dbReference type="PROSITE" id="PS50893"/>
    </source>
</evidence>
<evidence type="ECO:0000313" key="6">
    <source>
        <dbReference type="Proteomes" id="UP001359886"/>
    </source>
</evidence>
<evidence type="ECO:0000313" key="5">
    <source>
        <dbReference type="EMBL" id="MEJ8566091.1"/>
    </source>
</evidence>
<name>A0AAW9RE80_9GAMM</name>
<keyword evidence="6" id="KW-1185">Reference proteome</keyword>
<dbReference type="SMART" id="SM00382">
    <property type="entry name" value="AAA"/>
    <property type="match status" value="1"/>
</dbReference>
<keyword evidence="1" id="KW-0813">Transport</keyword>
<dbReference type="Pfam" id="PF00005">
    <property type="entry name" value="ABC_tran"/>
    <property type="match status" value="1"/>
</dbReference>
<dbReference type="GO" id="GO:0016887">
    <property type="term" value="F:ATP hydrolysis activity"/>
    <property type="evidence" value="ECO:0007669"/>
    <property type="project" value="InterPro"/>
</dbReference>
<evidence type="ECO:0000256" key="3">
    <source>
        <dbReference type="ARBA" id="ARBA00022840"/>
    </source>
</evidence>
<dbReference type="Gene3D" id="3.40.50.300">
    <property type="entry name" value="P-loop containing nucleotide triphosphate hydrolases"/>
    <property type="match status" value="1"/>
</dbReference>
<dbReference type="PROSITE" id="PS50893">
    <property type="entry name" value="ABC_TRANSPORTER_2"/>
    <property type="match status" value="1"/>
</dbReference>
<dbReference type="RefSeq" id="WP_354693415.1">
    <property type="nucleotide sequence ID" value="NZ_JAZHOG010000001.1"/>
</dbReference>
<gene>
    <name evidence="5" type="ORF">V3330_00530</name>
</gene>
<organism evidence="5 6">
    <name type="scientific">Elongatibacter sediminis</name>
    <dbReference type="NCBI Taxonomy" id="3119006"/>
    <lineage>
        <taxon>Bacteria</taxon>
        <taxon>Pseudomonadati</taxon>
        <taxon>Pseudomonadota</taxon>
        <taxon>Gammaproteobacteria</taxon>
        <taxon>Chromatiales</taxon>
        <taxon>Wenzhouxiangellaceae</taxon>
        <taxon>Elongatibacter</taxon>
    </lineage>
</organism>
<feature type="domain" description="ABC transporter" evidence="4">
    <location>
        <begin position="2"/>
        <end position="230"/>
    </location>
</feature>
<dbReference type="AlphaFoldDB" id="A0AAW9RE80"/>
<sequence>MLQLRGIHKTYHDGESELEVLAGVDLELPAGRSIALLGASGSGKSTLLQIAAGLERPDRGTVTVLGQVLGRLSERDLARLRRRDLGFVFQSFNLLPGLDVADNLLFQRRLNRLPDQDDWVRELIDGLQLATLLHRPVEVLSGGQQQRVAIARALAHRPRLVFADEPTGNLHDTLSRQVMKMLIRLVDEAGSALLLVTHNRALAQMTHARVRLAGGRLHAEPESTPEPVSA</sequence>
<dbReference type="GO" id="GO:0005886">
    <property type="term" value="C:plasma membrane"/>
    <property type="evidence" value="ECO:0007669"/>
    <property type="project" value="TreeGrafter"/>
</dbReference>